<dbReference type="GO" id="GO:0042765">
    <property type="term" value="C:GPI-anchor transamidase complex"/>
    <property type="evidence" value="ECO:0007669"/>
    <property type="project" value="InterPro"/>
</dbReference>
<name>A0A1I8BZ54_MELHA</name>
<dbReference type="InterPro" id="IPR007246">
    <property type="entry name" value="Gaa1"/>
</dbReference>
<dbReference type="Proteomes" id="UP000095281">
    <property type="component" value="Unplaced"/>
</dbReference>
<reference evidence="2" key="1">
    <citation type="submission" date="2016-11" db="UniProtKB">
        <authorList>
            <consortium name="WormBaseParasite"/>
        </authorList>
    </citation>
    <scope>IDENTIFICATION</scope>
</reference>
<accession>A0A1I8BZ54</accession>
<dbReference type="AlphaFoldDB" id="A0A1I8BZ54"/>
<proteinExistence type="predicted"/>
<keyword evidence="1" id="KW-1185">Reference proteome</keyword>
<dbReference type="Pfam" id="PF04114">
    <property type="entry name" value="Gaa1"/>
    <property type="match status" value="1"/>
</dbReference>
<protein>
    <submittedName>
        <fullName evidence="2">Recep_L_domain domain-containing protein</fullName>
    </submittedName>
</protein>
<evidence type="ECO:0000313" key="1">
    <source>
        <dbReference type="Proteomes" id="UP000095281"/>
    </source>
</evidence>
<dbReference type="WBParaSite" id="MhA1_Contig819.frz3.gene23">
    <property type="protein sequence ID" value="MhA1_Contig819.frz3.gene23"/>
    <property type="gene ID" value="MhA1_Contig819.frz3.gene23"/>
</dbReference>
<evidence type="ECO:0000313" key="2">
    <source>
        <dbReference type="WBParaSite" id="MhA1_Contig819.frz3.gene23"/>
    </source>
</evidence>
<organism evidence="1 2">
    <name type="scientific">Meloidogyne hapla</name>
    <name type="common">Root-knot nematode worm</name>
    <dbReference type="NCBI Taxonomy" id="6305"/>
    <lineage>
        <taxon>Eukaryota</taxon>
        <taxon>Metazoa</taxon>
        <taxon>Ecdysozoa</taxon>
        <taxon>Nematoda</taxon>
        <taxon>Chromadorea</taxon>
        <taxon>Rhabditida</taxon>
        <taxon>Tylenchina</taxon>
        <taxon>Tylenchomorpha</taxon>
        <taxon>Tylenchoidea</taxon>
        <taxon>Meloidogynidae</taxon>
        <taxon>Meloidogyninae</taxon>
        <taxon>Meloidogyne</taxon>
    </lineage>
</organism>
<sequence length="91" mass="9846">MDLFDLAVLLVEKAGGVPTVHKIPAMDNYRLAGNTFLNGIISLSFNELEPFTAIFGRYGINAITLRANQKLSGPTPIDLSDIVRIIEGGMV</sequence>